<evidence type="ECO:0000313" key="2">
    <source>
        <dbReference type="EMBL" id="TYB82853.1"/>
    </source>
</evidence>
<dbReference type="PANTHER" id="PTHR43792">
    <property type="entry name" value="GNAT FAMILY, PUTATIVE (AFU_ORTHOLOGUE AFUA_3G00765)-RELATED-RELATED"/>
    <property type="match status" value="1"/>
</dbReference>
<comment type="caution">
    <text evidence="2">The sequence shown here is derived from an EMBL/GenBank/DDBJ whole genome shotgun (WGS) entry which is preliminary data.</text>
</comment>
<dbReference type="SUPFAM" id="SSF55729">
    <property type="entry name" value="Acyl-CoA N-acyltransferases (Nat)"/>
    <property type="match status" value="1"/>
</dbReference>
<keyword evidence="2" id="KW-0808">Transferase</keyword>
<reference evidence="2 3" key="1">
    <citation type="submission" date="2019-08" db="EMBL/GenBank/DDBJ databases">
        <title>Identification of a novel species of the genus Boseongicola.</title>
        <authorList>
            <person name="Zhang X.-Q."/>
        </authorList>
    </citation>
    <scope>NUCLEOTIDE SEQUENCE [LARGE SCALE GENOMIC DNA]</scope>
    <source>
        <strain evidence="2 3">HY14</strain>
    </source>
</reference>
<dbReference type="InterPro" id="IPR051531">
    <property type="entry name" value="N-acetyltransferase"/>
</dbReference>
<dbReference type="GO" id="GO:0016747">
    <property type="term" value="F:acyltransferase activity, transferring groups other than amino-acyl groups"/>
    <property type="evidence" value="ECO:0007669"/>
    <property type="project" value="InterPro"/>
</dbReference>
<dbReference type="Gene3D" id="3.40.630.30">
    <property type="match status" value="1"/>
</dbReference>
<sequence>MQAEIATARLTLRRSRPADLAAMHALVSDFAVVRNTATWPWPPDRAFTASRCAPMDPEMGLGGPVIHEGALVGMMGVSVKQDAVELGYMFARAHWGRGFATEIGRALIAHAWARYDWPAIGASTFTDNPGSARVLDKLGFVEGPASMGESRVRGGSFPTRTFRLMRPA</sequence>
<protein>
    <submittedName>
        <fullName evidence="2">GNAT family N-acetyltransferase</fullName>
    </submittedName>
</protein>
<accession>A0A5D0RMZ6</accession>
<evidence type="ECO:0000313" key="3">
    <source>
        <dbReference type="Proteomes" id="UP000322080"/>
    </source>
</evidence>
<dbReference type="InterPro" id="IPR016181">
    <property type="entry name" value="Acyl_CoA_acyltransferase"/>
</dbReference>
<gene>
    <name evidence="2" type="ORF">FVF75_01315</name>
</gene>
<dbReference type="PANTHER" id="PTHR43792:SF1">
    <property type="entry name" value="N-ACETYLTRANSFERASE DOMAIN-CONTAINING PROTEIN"/>
    <property type="match status" value="1"/>
</dbReference>
<keyword evidence="3" id="KW-1185">Reference proteome</keyword>
<feature type="domain" description="N-acetyltransferase" evidence="1">
    <location>
        <begin position="10"/>
        <end position="168"/>
    </location>
</feature>
<dbReference type="InterPro" id="IPR000182">
    <property type="entry name" value="GNAT_dom"/>
</dbReference>
<dbReference type="PROSITE" id="PS51186">
    <property type="entry name" value="GNAT"/>
    <property type="match status" value="1"/>
</dbReference>
<organism evidence="2 3">
    <name type="scientific">Maritimibacter fusiformis</name>
    <dbReference type="NCBI Taxonomy" id="2603819"/>
    <lineage>
        <taxon>Bacteria</taxon>
        <taxon>Pseudomonadati</taxon>
        <taxon>Pseudomonadota</taxon>
        <taxon>Alphaproteobacteria</taxon>
        <taxon>Rhodobacterales</taxon>
        <taxon>Roseobacteraceae</taxon>
        <taxon>Maritimibacter</taxon>
    </lineage>
</organism>
<name>A0A5D0RMZ6_9RHOB</name>
<dbReference type="Pfam" id="PF13302">
    <property type="entry name" value="Acetyltransf_3"/>
    <property type="match status" value="1"/>
</dbReference>
<dbReference type="AlphaFoldDB" id="A0A5D0RMZ6"/>
<dbReference type="RefSeq" id="WP_148375944.1">
    <property type="nucleotide sequence ID" value="NZ_VSIY01000003.1"/>
</dbReference>
<dbReference type="Proteomes" id="UP000322080">
    <property type="component" value="Unassembled WGS sequence"/>
</dbReference>
<proteinExistence type="predicted"/>
<evidence type="ECO:0000259" key="1">
    <source>
        <dbReference type="PROSITE" id="PS51186"/>
    </source>
</evidence>
<dbReference type="EMBL" id="VSIY01000003">
    <property type="protein sequence ID" value="TYB82853.1"/>
    <property type="molecule type" value="Genomic_DNA"/>
</dbReference>